<keyword evidence="13" id="KW-1185">Reference proteome</keyword>
<dbReference type="Pfam" id="PF01281">
    <property type="entry name" value="Ribosomal_L9_N"/>
    <property type="match status" value="1"/>
</dbReference>
<dbReference type="AlphaFoldDB" id="A0A1H7RT78"/>
<sequence length="150" mass="16875">MEVILLKDVKGTGKKGEVKNVSDGYARNFLIKKGFAAEATSSAKKELTMKKKAQKREEQEILEEAKKEKEILEENPIEIYEKAAEDGRLFGSVTTKQIAKAIEKQLSVKVDKRKINQSVPMRSLGSQKMDVKLHKDVTAEITVRVLAKDE</sequence>
<dbReference type="GO" id="GO:0003735">
    <property type="term" value="F:structural constituent of ribosome"/>
    <property type="evidence" value="ECO:0007669"/>
    <property type="project" value="InterPro"/>
</dbReference>
<reference evidence="11 12" key="1">
    <citation type="submission" date="2016-10" db="EMBL/GenBank/DDBJ databases">
        <authorList>
            <person name="de Groot N.N."/>
        </authorList>
    </citation>
    <scope>NUCLEOTIDE SEQUENCE [LARGE SCALE GENOMIC DNA]</scope>
    <source>
        <strain evidence="11 12">DSM 19182</strain>
    </source>
</reference>
<dbReference type="PROSITE" id="PS00651">
    <property type="entry name" value="RIBOSOMAL_L9"/>
    <property type="match status" value="1"/>
</dbReference>
<reference evidence="10 13" key="2">
    <citation type="submission" date="2019-07" db="EMBL/GenBank/DDBJ databases">
        <title>Whole genome shotgun sequence of Alkalibacterium putridalgicola NBRC 103243.</title>
        <authorList>
            <person name="Hosoyama A."/>
            <person name="Uohara A."/>
            <person name="Ohji S."/>
            <person name="Ichikawa N."/>
        </authorList>
    </citation>
    <scope>NUCLEOTIDE SEQUENCE [LARGE SCALE GENOMIC DNA]</scope>
    <source>
        <strain evidence="10 13">NBRC 103243</strain>
    </source>
</reference>
<keyword evidence="3 7" id="KW-0694">RNA-binding</keyword>
<evidence type="ECO:0000313" key="10">
    <source>
        <dbReference type="EMBL" id="GEK88957.1"/>
    </source>
</evidence>
<dbReference type="OrthoDB" id="9788336at2"/>
<evidence type="ECO:0000256" key="1">
    <source>
        <dbReference type="ARBA" id="ARBA00010605"/>
    </source>
</evidence>
<feature type="domain" description="Ribosomal protein L9" evidence="9">
    <location>
        <begin position="13"/>
        <end position="40"/>
    </location>
</feature>
<dbReference type="InterPro" id="IPR020594">
    <property type="entry name" value="Ribosomal_bL9_bac/chp"/>
</dbReference>
<protein>
    <recommendedName>
        <fullName evidence="6 7">Large ribosomal subunit protein bL9</fullName>
    </recommendedName>
</protein>
<accession>A0A1H7RT78</accession>
<evidence type="ECO:0000256" key="3">
    <source>
        <dbReference type="ARBA" id="ARBA00022884"/>
    </source>
</evidence>
<keyword evidence="2 7" id="KW-0699">rRNA-binding</keyword>
<evidence type="ECO:0000256" key="6">
    <source>
        <dbReference type="ARBA" id="ARBA00035292"/>
    </source>
</evidence>
<gene>
    <name evidence="7 10" type="primary">rplI</name>
    <name evidence="10" type="ORF">APU01nite_09960</name>
    <name evidence="11" type="ORF">SAMN04488100_10598</name>
</gene>
<name>A0A1H7RT78_9LACT</name>
<dbReference type="Gene3D" id="3.10.430.100">
    <property type="entry name" value="Ribosomal protein L9, C-terminal domain"/>
    <property type="match status" value="1"/>
</dbReference>
<evidence type="ECO:0000256" key="5">
    <source>
        <dbReference type="ARBA" id="ARBA00023274"/>
    </source>
</evidence>
<dbReference type="GO" id="GO:0006412">
    <property type="term" value="P:translation"/>
    <property type="evidence" value="ECO:0007669"/>
    <property type="project" value="UniProtKB-UniRule"/>
</dbReference>
<dbReference type="EMBL" id="FOBL01000005">
    <property type="protein sequence ID" value="SEL62984.1"/>
    <property type="molecule type" value="Genomic_DNA"/>
</dbReference>
<dbReference type="Pfam" id="PF03948">
    <property type="entry name" value="Ribosomal_L9_C"/>
    <property type="match status" value="1"/>
</dbReference>
<comment type="function">
    <text evidence="7">Binds to the 23S rRNA.</text>
</comment>
<dbReference type="InterPro" id="IPR009027">
    <property type="entry name" value="Ribosomal_bL9/RNase_H1_N"/>
</dbReference>
<dbReference type="SUPFAM" id="SSF55658">
    <property type="entry name" value="L9 N-domain-like"/>
    <property type="match status" value="1"/>
</dbReference>
<evidence type="ECO:0000256" key="8">
    <source>
        <dbReference type="SAM" id="Coils"/>
    </source>
</evidence>
<dbReference type="Gene3D" id="3.40.5.10">
    <property type="entry name" value="Ribosomal protein L9, N-terminal domain"/>
    <property type="match status" value="1"/>
</dbReference>
<keyword evidence="8" id="KW-0175">Coiled coil</keyword>
<dbReference type="EMBL" id="BJUX01000008">
    <property type="protein sequence ID" value="GEK88957.1"/>
    <property type="molecule type" value="Genomic_DNA"/>
</dbReference>
<comment type="similarity">
    <text evidence="1 7">Belongs to the bacterial ribosomal protein bL9 family.</text>
</comment>
<dbReference type="HAMAP" id="MF_00503">
    <property type="entry name" value="Ribosomal_bL9"/>
    <property type="match status" value="1"/>
</dbReference>
<dbReference type="InterPro" id="IPR020069">
    <property type="entry name" value="Ribosomal_bL9_C"/>
</dbReference>
<evidence type="ECO:0000259" key="9">
    <source>
        <dbReference type="PROSITE" id="PS00651"/>
    </source>
</evidence>
<dbReference type="NCBIfam" id="TIGR00158">
    <property type="entry name" value="L9"/>
    <property type="match status" value="1"/>
</dbReference>
<dbReference type="RefSeq" id="WP_091487072.1">
    <property type="nucleotide sequence ID" value="NZ_BJUX01000008.1"/>
</dbReference>
<dbReference type="InterPro" id="IPR036935">
    <property type="entry name" value="Ribosomal_bL9_N_sf"/>
</dbReference>
<dbReference type="Proteomes" id="UP000321425">
    <property type="component" value="Unassembled WGS sequence"/>
</dbReference>
<keyword evidence="5 7" id="KW-0687">Ribonucleoprotein</keyword>
<dbReference type="PANTHER" id="PTHR21368">
    <property type="entry name" value="50S RIBOSOMAL PROTEIN L9"/>
    <property type="match status" value="1"/>
</dbReference>
<evidence type="ECO:0000256" key="4">
    <source>
        <dbReference type="ARBA" id="ARBA00022980"/>
    </source>
</evidence>
<evidence type="ECO:0000313" key="13">
    <source>
        <dbReference type="Proteomes" id="UP000321425"/>
    </source>
</evidence>
<dbReference type="FunFam" id="3.40.5.10:FF:000002">
    <property type="entry name" value="50S ribosomal protein L9"/>
    <property type="match status" value="1"/>
</dbReference>
<dbReference type="Proteomes" id="UP000198548">
    <property type="component" value="Unassembled WGS sequence"/>
</dbReference>
<dbReference type="InterPro" id="IPR020070">
    <property type="entry name" value="Ribosomal_bL9_N"/>
</dbReference>
<evidence type="ECO:0000313" key="11">
    <source>
        <dbReference type="EMBL" id="SEL62984.1"/>
    </source>
</evidence>
<dbReference type="InterPro" id="IPR036791">
    <property type="entry name" value="Ribosomal_bL9_C_sf"/>
</dbReference>
<dbReference type="GO" id="GO:1990904">
    <property type="term" value="C:ribonucleoprotein complex"/>
    <property type="evidence" value="ECO:0007669"/>
    <property type="project" value="UniProtKB-KW"/>
</dbReference>
<keyword evidence="4 7" id="KW-0689">Ribosomal protein</keyword>
<dbReference type="STRING" id="426703.SAMN04488100_10598"/>
<dbReference type="GO" id="GO:0005840">
    <property type="term" value="C:ribosome"/>
    <property type="evidence" value="ECO:0007669"/>
    <property type="project" value="UniProtKB-KW"/>
</dbReference>
<dbReference type="InterPro" id="IPR000244">
    <property type="entry name" value="Ribosomal_bL9"/>
</dbReference>
<evidence type="ECO:0000313" key="12">
    <source>
        <dbReference type="Proteomes" id="UP000198548"/>
    </source>
</evidence>
<evidence type="ECO:0000256" key="7">
    <source>
        <dbReference type="HAMAP-Rule" id="MF_00503"/>
    </source>
</evidence>
<dbReference type="GO" id="GO:0019843">
    <property type="term" value="F:rRNA binding"/>
    <property type="evidence" value="ECO:0007669"/>
    <property type="project" value="UniProtKB-UniRule"/>
</dbReference>
<dbReference type="SUPFAM" id="SSF55653">
    <property type="entry name" value="Ribosomal protein L9 C-domain"/>
    <property type="match status" value="1"/>
</dbReference>
<organism evidence="11 12">
    <name type="scientific">Alkalibacterium putridalgicola</name>
    <dbReference type="NCBI Taxonomy" id="426703"/>
    <lineage>
        <taxon>Bacteria</taxon>
        <taxon>Bacillati</taxon>
        <taxon>Bacillota</taxon>
        <taxon>Bacilli</taxon>
        <taxon>Lactobacillales</taxon>
        <taxon>Carnobacteriaceae</taxon>
        <taxon>Alkalibacterium</taxon>
    </lineage>
</organism>
<evidence type="ECO:0000256" key="2">
    <source>
        <dbReference type="ARBA" id="ARBA00022730"/>
    </source>
</evidence>
<feature type="coiled-coil region" evidence="8">
    <location>
        <begin position="44"/>
        <end position="75"/>
    </location>
</feature>
<proteinExistence type="inferred from homology"/>